<evidence type="ECO:0000256" key="1">
    <source>
        <dbReference type="ARBA" id="ARBA00022729"/>
    </source>
</evidence>
<evidence type="ECO:0000313" key="4">
    <source>
        <dbReference type="Proteomes" id="UP000326458"/>
    </source>
</evidence>
<evidence type="ECO:0000256" key="2">
    <source>
        <dbReference type="SAM" id="MobiDB-lite"/>
    </source>
</evidence>
<dbReference type="PANTHER" id="PTHR15337">
    <property type="entry name" value="ANTERIOR GRADIENT PROTEIN-RELATED"/>
    <property type="match status" value="1"/>
</dbReference>
<dbReference type="AlphaFoldDB" id="A0A5N3WX35"/>
<protein>
    <submittedName>
        <fullName evidence="3">Uncharacterized protein</fullName>
    </submittedName>
</protein>
<organism evidence="3 4">
    <name type="scientific">Muntiacus muntjak</name>
    <name type="common">Barking deer</name>
    <name type="synonym">Indian muntjac</name>
    <dbReference type="NCBI Taxonomy" id="9888"/>
    <lineage>
        <taxon>Eukaryota</taxon>
        <taxon>Metazoa</taxon>
        <taxon>Chordata</taxon>
        <taxon>Craniata</taxon>
        <taxon>Vertebrata</taxon>
        <taxon>Euteleostomi</taxon>
        <taxon>Mammalia</taxon>
        <taxon>Eutheria</taxon>
        <taxon>Laurasiatheria</taxon>
        <taxon>Artiodactyla</taxon>
        <taxon>Ruminantia</taxon>
        <taxon>Pecora</taxon>
        <taxon>Cervidae</taxon>
        <taxon>Muntiacinae</taxon>
        <taxon>Muntiacus</taxon>
    </lineage>
</organism>
<comment type="caution">
    <text evidence="3">The sequence shown here is derived from an EMBL/GenBank/DDBJ whole genome shotgun (WGS) entry which is preliminary data.</text>
</comment>
<gene>
    <name evidence="3" type="ORF">FD754_009481</name>
</gene>
<feature type="compositionally biased region" description="Acidic residues" evidence="2">
    <location>
        <begin position="48"/>
        <end position="59"/>
    </location>
</feature>
<dbReference type="InterPro" id="IPR051099">
    <property type="entry name" value="AGR/TXD"/>
</dbReference>
<feature type="region of interest" description="Disordered" evidence="2">
    <location>
        <begin position="42"/>
        <end position="63"/>
    </location>
</feature>
<name>A0A5N3WX35_MUNMU</name>
<keyword evidence="1" id="KW-0732">Signal</keyword>
<reference evidence="3 4" key="1">
    <citation type="submission" date="2019-06" db="EMBL/GenBank/DDBJ databases">
        <title>Discovery of a novel chromosome fission-fusion reversal in muntjac.</title>
        <authorList>
            <person name="Mudd A.B."/>
            <person name="Bredeson J.V."/>
            <person name="Baum R."/>
            <person name="Hockemeyer D."/>
            <person name="Rokhsar D.S."/>
        </authorList>
    </citation>
    <scope>NUCLEOTIDE SEQUENCE [LARGE SCALE GENOMIC DNA]</scope>
    <source>
        <strain evidence="3">UTSW_UCB_Mm</strain>
        <tissue evidence="3">Fibroblast cell line</tissue>
    </source>
</reference>
<dbReference type="GO" id="GO:0005783">
    <property type="term" value="C:endoplasmic reticulum"/>
    <property type="evidence" value="ECO:0007669"/>
    <property type="project" value="TreeGrafter"/>
</dbReference>
<dbReference type="EMBL" id="VCEA01000001">
    <property type="protein sequence ID" value="KAB0365325.1"/>
    <property type="molecule type" value="Genomic_DNA"/>
</dbReference>
<feature type="non-terminal residue" evidence="3">
    <location>
        <position position="1"/>
    </location>
</feature>
<keyword evidence="4" id="KW-1185">Reference proteome</keyword>
<sequence>HVTEKTLESPLDSKISIVPLLSLLHLFLSRYTLESVLCNKRSHHNEKPDEEEPKDEDFSPDGGYIPRILFLDPSGKVRPEIINENGNPSYKYFYISAEQDMKRTFQIKEAREKCVCVRCSPTWRVQESC</sequence>
<proteinExistence type="predicted"/>
<dbReference type="Proteomes" id="UP000326458">
    <property type="component" value="Unassembled WGS sequence"/>
</dbReference>
<dbReference type="Gene3D" id="3.40.30.10">
    <property type="entry name" value="Glutaredoxin"/>
    <property type="match status" value="1"/>
</dbReference>
<accession>A0A5N3WX35</accession>
<dbReference type="PANTHER" id="PTHR15337:SF10">
    <property type="entry name" value="THIOREDOXIN DOMAIN-CONTAINING PROTEIN 12"/>
    <property type="match status" value="1"/>
</dbReference>
<evidence type="ECO:0000313" key="3">
    <source>
        <dbReference type="EMBL" id="KAB0365325.1"/>
    </source>
</evidence>